<keyword evidence="2" id="KW-0418">Kinase</keyword>
<proteinExistence type="predicted"/>
<evidence type="ECO:0000313" key="4">
    <source>
        <dbReference type="EMBL" id="GGH36386.1"/>
    </source>
</evidence>
<dbReference type="SUPFAM" id="SSF52540">
    <property type="entry name" value="P-loop containing nucleoside triphosphate hydrolases"/>
    <property type="match status" value="1"/>
</dbReference>
<dbReference type="Proteomes" id="UP000657592">
    <property type="component" value="Unassembled WGS sequence"/>
</dbReference>
<dbReference type="PIRSF" id="PIRSF028756">
    <property type="entry name" value="PPK2_prd"/>
    <property type="match status" value="1"/>
</dbReference>
<evidence type="ECO:0000313" key="5">
    <source>
        <dbReference type="Proteomes" id="UP000657592"/>
    </source>
</evidence>
<evidence type="ECO:0000256" key="2">
    <source>
        <dbReference type="ARBA" id="ARBA00022777"/>
    </source>
</evidence>
<dbReference type="NCBIfam" id="TIGR03709">
    <property type="entry name" value="PPK2_rel_1"/>
    <property type="match status" value="1"/>
</dbReference>
<dbReference type="RefSeq" id="WP_188754730.1">
    <property type="nucleotide sequence ID" value="NZ_BMJY01000002.1"/>
</dbReference>
<dbReference type="InterPro" id="IPR016898">
    <property type="entry name" value="Polyphosphate_phosphotransfera"/>
</dbReference>
<dbReference type="GO" id="GO:0008976">
    <property type="term" value="F:polyphosphate kinase activity"/>
    <property type="evidence" value="ECO:0007669"/>
    <property type="project" value="InterPro"/>
</dbReference>
<dbReference type="EMBL" id="BMJY01000002">
    <property type="protein sequence ID" value="GGH36386.1"/>
    <property type="molecule type" value="Genomic_DNA"/>
</dbReference>
<dbReference type="Gene3D" id="3.40.50.300">
    <property type="entry name" value="P-loop containing nucleotide triphosphate hydrolases"/>
    <property type="match status" value="1"/>
</dbReference>
<protein>
    <recommendedName>
        <fullName evidence="3">Polyphosphate kinase-2-related domain-containing protein</fullName>
    </recommendedName>
</protein>
<feature type="domain" description="Polyphosphate kinase-2-related" evidence="3">
    <location>
        <begin position="42"/>
        <end position="267"/>
    </location>
</feature>
<dbReference type="PANTHER" id="PTHR34383">
    <property type="entry name" value="POLYPHOSPHATE:AMP PHOSPHOTRANSFERASE-RELATED"/>
    <property type="match status" value="1"/>
</dbReference>
<reference evidence="4" key="1">
    <citation type="journal article" date="2014" name="Int. J. Syst. Evol. Microbiol.">
        <title>Complete genome sequence of Corynebacterium casei LMG S-19264T (=DSM 44701T), isolated from a smear-ripened cheese.</title>
        <authorList>
            <consortium name="US DOE Joint Genome Institute (JGI-PGF)"/>
            <person name="Walter F."/>
            <person name="Albersmeier A."/>
            <person name="Kalinowski J."/>
            <person name="Ruckert C."/>
        </authorList>
    </citation>
    <scope>NUCLEOTIDE SEQUENCE</scope>
    <source>
        <strain evidence="4">CGMCC 1.15794</strain>
    </source>
</reference>
<gene>
    <name evidence="4" type="ORF">GCM10010921_05500</name>
</gene>
<organism evidence="4 5">
    <name type="scientific">Microbacterium album</name>
    <dbReference type="NCBI Taxonomy" id="2053191"/>
    <lineage>
        <taxon>Bacteria</taxon>
        <taxon>Bacillati</taxon>
        <taxon>Actinomycetota</taxon>
        <taxon>Actinomycetes</taxon>
        <taxon>Micrococcales</taxon>
        <taxon>Microbacteriaceae</taxon>
        <taxon>Microbacterium</taxon>
    </lineage>
</organism>
<evidence type="ECO:0000256" key="1">
    <source>
        <dbReference type="ARBA" id="ARBA00022679"/>
    </source>
</evidence>
<dbReference type="PANTHER" id="PTHR34383:SF3">
    <property type="entry name" value="POLYPHOSPHATE:AMP PHOSPHOTRANSFERASE"/>
    <property type="match status" value="1"/>
</dbReference>
<keyword evidence="5" id="KW-1185">Reference proteome</keyword>
<accession>A0A917ML68</accession>
<dbReference type="InterPro" id="IPR022300">
    <property type="entry name" value="PPK2-rel_1"/>
</dbReference>
<keyword evidence="1" id="KW-0808">Transferase</keyword>
<dbReference type="GO" id="GO:0006797">
    <property type="term" value="P:polyphosphate metabolic process"/>
    <property type="evidence" value="ECO:0007669"/>
    <property type="project" value="InterPro"/>
</dbReference>
<evidence type="ECO:0000259" key="3">
    <source>
        <dbReference type="Pfam" id="PF03976"/>
    </source>
</evidence>
<sequence>MTAKSQAKWTEDALQVLRVDRGFRLDRVSPDATPGYGGTKADGARDLAAGLAQLAEYQERLYAASHGGTAKDAVLLVLQAMDSAGKGGIVRHVVGGVDPQGVALAAFKSPTEEELAHDFLWRVQKRIPAPGMIGVFDRSHYEDVLIGRVRKLADAEEIERRYGAIVDFERRLTEAGIRIVKVMLHISPEEQGKRLLERLERPDKHWKFNPGDVDERLRWPAYMEAYQTVLQRTSTDEAPWFVVPADRKWYARLAVQALLLETLEDIDPQWPAATFDVEAETARLRATL</sequence>
<dbReference type="InterPro" id="IPR027417">
    <property type="entry name" value="P-loop_NTPase"/>
</dbReference>
<comment type="caution">
    <text evidence="4">The sequence shown here is derived from an EMBL/GenBank/DDBJ whole genome shotgun (WGS) entry which is preliminary data.</text>
</comment>
<dbReference type="Pfam" id="PF03976">
    <property type="entry name" value="PPK2"/>
    <property type="match status" value="1"/>
</dbReference>
<name>A0A917ML68_9MICO</name>
<reference evidence="4" key="2">
    <citation type="submission" date="2020-09" db="EMBL/GenBank/DDBJ databases">
        <authorList>
            <person name="Sun Q."/>
            <person name="Zhou Y."/>
        </authorList>
    </citation>
    <scope>NUCLEOTIDE SEQUENCE</scope>
    <source>
        <strain evidence="4">CGMCC 1.15794</strain>
    </source>
</reference>
<dbReference type="AlphaFoldDB" id="A0A917ML68"/>
<dbReference type="InterPro" id="IPR022488">
    <property type="entry name" value="PPK2-related"/>
</dbReference>